<comment type="similarity">
    <text evidence="1">Belongs to the protein kinase superfamily. STE Ser/Thr protein kinase family. STE20 subfamily.</text>
</comment>
<accession>A0A397VYV7</accession>
<evidence type="ECO:0000259" key="4">
    <source>
        <dbReference type="PROSITE" id="PS50011"/>
    </source>
</evidence>
<comment type="caution">
    <text evidence="5">The sequence shown here is derived from an EMBL/GenBank/DDBJ whole genome shotgun (WGS) entry which is preliminary data.</text>
</comment>
<evidence type="ECO:0000256" key="2">
    <source>
        <dbReference type="ARBA" id="ARBA00022741"/>
    </source>
</evidence>
<dbReference type="STRING" id="44941.A0A397VYV7"/>
<evidence type="ECO:0000256" key="1">
    <source>
        <dbReference type="ARBA" id="ARBA00008874"/>
    </source>
</evidence>
<dbReference type="EMBL" id="QKWP01000227">
    <property type="protein sequence ID" value="RIB24186.1"/>
    <property type="molecule type" value="Genomic_DNA"/>
</dbReference>
<proteinExistence type="inferred from homology"/>
<dbReference type="GO" id="GO:0005524">
    <property type="term" value="F:ATP binding"/>
    <property type="evidence" value="ECO:0007669"/>
    <property type="project" value="UniProtKB-KW"/>
</dbReference>
<gene>
    <name evidence="5" type="ORF">C2G38_2169283</name>
</gene>
<keyword evidence="6" id="KW-1185">Reference proteome</keyword>
<dbReference type="AlphaFoldDB" id="A0A397VYV7"/>
<dbReference type="InterPro" id="IPR000719">
    <property type="entry name" value="Prot_kinase_dom"/>
</dbReference>
<dbReference type="GO" id="GO:0004672">
    <property type="term" value="F:protein kinase activity"/>
    <property type="evidence" value="ECO:0007669"/>
    <property type="project" value="InterPro"/>
</dbReference>
<dbReference type="Gene3D" id="1.10.510.10">
    <property type="entry name" value="Transferase(Phosphotransferase) domain 1"/>
    <property type="match status" value="1"/>
</dbReference>
<keyword evidence="5" id="KW-0808">Transferase</keyword>
<keyword evidence="2" id="KW-0547">Nucleotide-binding</keyword>
<evidence type="ECO:0000313" key="5">
    <source>
        <dbReference type="EMBL" id="RIB24186.1"/>
    </source>
</evidence>
<keyword evidence="5" id="KW-0418">Kinase</keyword>
<sequence length="183" mass="21147">MDFHSCEECGQKSSYVSAWCRDCNSRHFQEQFKDWTSRKNVIDKFIQETQLKALNKFQKLEILYSILEGLNDIHNAKLIHRDLHSRNIVLFDPENAYITDFGSCRPAIYDFSNENQVYRVVPYIAPEVLRGVGYTKSANIYSFGILVNEVATGLPPHNYPHDTMLALRIIDGLRPMIDTETTP</sequence>
<organism evidence="5 6">
    <name type="scientific">Gigaspora rosea</name>
    <dbReference type="NCBI Taxonomy" id="44941"/>
    <lineage>
        <taxon>Eukaryota</taxon>
        <taxon>Fungi</taxon>
        <taxon>Fungi incertae sedis</taxon>
        <taxon>Mucoromycota</taxon>
        <taxon>Glomeromycotina</taxon>
        <taxon>Glomeromycetes</taxon>
        <taxon>Diversisporales</taxon>
        <taxon>Gigasporaceae</taxon>
        <taxon>Gigaspora</taxon>
    </lineage>
</organism>
<keyword evidence="3" id="KW-0067">ATP-binding</keyword>
<reference evidence="5 6" key="1">
    <citation type="submission" date="2018-06" db="EMBL/GenBank/DDBJ databases">
        <title>Comparative genomics reveals the genomic features of Rhizophagus irregularis, R. cerebriforme, R. diaphanum and Gigaspora rosea, and their symbiotic lifestyle signature.</title>
        <authorList>
            <person name="Morin E."/>
            <person name="San Clemente H."/>
            <person name="Chen E.C.H."/>
            <person name="De La Providencia I."/>
            <person name="Hainaut M."/>
            <person name="Kuo A."/>
            <person name="Kohler A."/>
            <person name="Murat C."/>
            <person name="Tang N."/>
            <person name="Roy S."/>
            <person name="Loubradou J."/>
            <person name="Henrissat B."/>
            <person name="Grigoriev I.V."/>
            <person name="Corradi N."/>
            <person name="Roux C."/>
            <person name="Martin F.M."/>
        </authorList>
    </citation>
    <scope>NUCLEOTIDE SEQUENCE [LARGE SCALE GENOMIC DNA]</scope>
    <source>
        <strain evidence="5 6">DAOM 194757</strain>
    </source>
</reference>
<evidence type="ECO:0000313" key="6">
    <source>
        <dbReference type="Proteomes" id="UP000266673"/>
    </source>
</evidence>
<dbReference type="OrthoDB" id="6718656at2759"/>
<dbReference type="SMART" id="SM00220">
    <property type="entry name" value="S_TKc"/>
    <property type="match status" value="1"/>
</dbReference>
<name>A0A397VYV7_9GLOM</name>
<protein>
    <submittedName>
        <fullName evidence="5">Kinase-like domain-containing protein</fullName>
    </submittedName>
</protein>
<feature type="domain" description="Protein kinase" evidence="4">
    <location>
        <begin position="1"/>
        <end position="183"/>
    </location>
</feature>
<dbReference type="InterPro" id="IPR051931">
    <property type="entry name" value="PAK3-like"/>
</dbReference>
<dbReference type="PROSITE" id="PS50011">
    <property type="entry name" value="PROTEIN_KINASE_DOM"/>
    <property type="match status" value="1"/>
</dbReference>
<dbReference type="Proteomes" id="UP000266673">
    <property type="component" value="Unassembled WGS sequence"/>
</dbReference>
<evidence type="ECO:0000256" key="3">
    <source>
        <dbReference type="ARBA" id="ARBA00022840"/>
    </source>
</evidence>
<dbReference type="SUPFAM" id="SSF56112">
    <property type="entry name" value="Protein kinase-like (PK-like)"/>
    <property type="match status" value="1"/>
</dbReference>
<dbReference type="InterPro" id="IPR011009">
    <property type="entry name" value="Kinase-like_dom_sf"/>
</dbReference>
<dbReference type="PANTHER" id="PTHR45832">
    <property type="entry name" value="SERINE/THREONINE-PROTEIN KINASE SAMKA-RELATED-RELATED"/>
    <property type="match status" value="1"/>
</dbReference>
<dbReference type="Pfam" id="PF00069">
    <property type="entry name" value="Pkinase"/>
    <property type="match status" value="1"/>
</dbReference>
<dbReference type="PANTHER" id="PTHR45832:SF22">
    <property type="entry name" value="SERINE_THREONINE-PROTEIN KINASE SAMKA-RELATED"/>
    <property type="match status" value="1"/>
</dbReference>